<sequence length="136" mass="15047">MGDDVLGVDCNREGQRAVYLEDCHLSTARMLLEDALEYSAGIRFATCRGADPRSTTGPSLTQADRFLLVFRVCFCLAPFEIGYDVGGKAATSQPHAKSGQQQPVVSWKMDGQRVGKEDHTFPANFFSCIHDMLLER</sequence>
<organism evidence="2 3">
    <name type="scientific">Marmota monax</name>
    <name type="common">Woodchuck</name>
    <dbReference type="NCBI Taxonomy" id="9995"/>
    <lineage>
        <taxon>Eukaryota</taxon>
        <taxon>Metazoa</taxon>
        <taxon>Chordata</taxon>
        <taxon>Craniata</taxon>
        <taxon>Vertebrata</taxon>
        <taxon>Euteleostomi</taxon>
        <taxon>Mammalia</taxon>
        <taxon>Eutheria</taxon>
        <taxon>Euarchontoglires</taxon>
        <taxon>Glires</taxon>
        <taxon>Rodentia</taxon>
        <taxon>Sciuromorpha</taxon>
        <taxon>Sciuridae</taxon>
        <taxon>Xerinae</taxon>
        <taxon>Marmotini</taxon>
        <taxon>Marmota</taxon>
    </lineage>
</organism>
<dbReference type="AlphaFoldDB" id="A0A5E4BGG5"/>
<proteinExistence type="predicted"/>
<gene>
    <name evidence="1" type="ORF">GHT09_007024</name>
    <name evidence="2" type="ORF">MONAX_5E018112</name>
</gene>
<reference evidence="2 3" key="1">
    <citation type="submission" date="2019-04" db="EMBL/GenBank/DDBJ databases">
        <authorList>
            <person name="Alioto T."/>
            <person name="Alioto T."/>
        </authorList>
    </citation>
    <scope>NUCLEOTIDE SEQUENCE [LARGE SCALE GENOMIC DNA]</scope>
</reference>
<accession>A0A5E4BGG5</accession>
<reference evidence="1" key="2">
    <citation type="submission" date="2020-08" db="EMBL/GenBank/DDBJ databases">
        <authorList>
            <person name="Shumante A."/>
            <person name="Zimin A.V."/>
            <person name="Puiu D."/>
            <person name="Salzberg S.L."/>
        </authorList>
    </citation>
    <scope>NUCLEOTIDE SEQUENCE</scope>
    <source>
        <strain evidence="1">WC2-LM</strain>
        <tissue evidence="1">Liver</tissue>
    </source>
</reference>
<dbReference type="EMBL" id="WJEC01000676">
    <property type="protein sequence ID" value="KAF7481741.1"/>
    <property type="molecule type" value="Genomic_DNA"/>
</dbReference>
<protein>
    <submittedName>
        <fullName evidence="2">Uncharacterized protein</fullName>
    </submittedName>
</protein>
<evidence type="ECO:0000313" key="2">
    <source>
        <dbReference type="EMBL" id="VTJ67999.1"/>
    </source>
</evidence>
<dbReference type="EMBL" id="WJEC01000676">
    <property type="protein sequence ID" value="KAF7481740.1"/>
    <property type="molecule type" value="Genomic_DNA"/>
</dbReference>
<evidence type="ECO:0000313" key="1">
    <source>
        <dbReference type="EMBL" id="KAF7481740.1"/>
    </source>
</evidence>
<name>A0A5E4BGG5_MARMO</name>
<dbReference type="Proteomes" id="UP000335636">
    <property type="component" value="Unassembled WGS sequence"/>
</dbReference>
<dbReference type="Proteomes" id="UP000662637">
    <property type="component" value="Unassembled WGS sequence"/>
</dbReference>
<evidence type="ECO:0000313" key="3">
    <source>
        <dbReference type="Proteomes" id="UP000335636"/>
    </source>
</evidence>
<keyword evidence="3" id="KW-1185">Reference proteome</keyword>
<dbReference type="EMBL" id="CABDUW010000406">
    <property type="protein sequence ID" value="VTJ67999.1"/>
    <property type="molecule type" value="Genomic_DNA"/>
</dbReference>